<dbReference type="GO" id="GO:0032259">
    <property type="term" value="P:methylation"/>
    <property type="evidence" value="ECO:0007669"/>
    <property type="project" value="UniProtKB-KW"/>
</dbReference>
<reference evidence="5 6" key="2">
    <citation type="submission" date="2024-05" db="EMBL/GenBank/DDBJ databases">
        <authorList>
            <person name="Chen Y."/>
            <person name="Shah S."/>
            <person name="Dougan E. K."/>
            <person name="Thang M."/>
            <person name="Chan C."/>
        </authorList>
    </citation>
    <scope>NUCLEOTIDE SEQUENCE [LARGE SCALE GENOMIC DNA]</scope>
</reference>
<dbReference type="Pfam" id="PF00145">
    <property type="entry name" value="DNA_methylase"/>
    <property type="match status" value="1"/>
</dbReference>
<organism evidence="4">
    <name type="scientific">Cladocopium goreaui</name>
    <dbReference type="NCBI Taxonomy" id="2562237"/>
    <lineage>
        <taxon>Eukaryota</taxon>
        <taxon>Sar</taxon>
        <taxon>Alveolata</taxon>
        <taxon>Dinophyceae</taxon>
        <taxon>Suessiales</taxon>
        <taxon>Symbiodiniaceae</taxon>
        <taxon>Cladocopium</taxon>
    </lineage>
</organism>
<evidence type="ECO:0000256" key="2">
    <source>
        <dbReference type="ARBA" id="ARBA00022679"/>
    </source>
</evidence>
<proteinExistence type="predicted"/>
<dbReference type="Gene3D" id="3.40.50.150">
    <property type="entry name" value="Vaccinia Virus protein VP39"/>
    <property type="match status" value="1"/>
</dbReference>
<dbReference type="SUPFAM" id="SSF53335">
    <property type="entry name" value="S-adenosyl-L-methionine-dependent methyltransferases"/>
    <property type="match status" value="1"/>
</dbReference>
<dbReference type="Proteomes" id="UP001152797">
    <property type="component" value="Unassembled WGS sequence"/>
</dbReference>
<dbReference type="EMBL" id="CAMXCT030003287">
    <property type="protein sequence ID" value="CAL4790851.1"/>
    <property type="molecule type" value="Genomic_DNA"/>
</dbReference>
<dbReference type="InterPro" id="IPR029063">
    <property type="entry name" value="SAM-dependent_MTases_sf"/>
</dbReference>
<comment type="caution">
    <text evidence="4">The sequence shown here is derived from an EMBL/GenBank/DDBJ whole genome shotgun (WGS) entry which is preliminary data.</text>
</comment>
<gene>
    <name evidence="4" type="ORF">C1SCF055_LOCUS29401</name>
</gene>
<keyword evidence="2" id="KW-0808">Transferase</keyword>
<evidence type="ECO:0000313" key="4">
    <source>
        <dbReference type="EMBL" id="CAI4003539.1"/>
    </source>
</evidence>
<sequence length="230" mass="25207">MSWAEAAESHVISQQLQIDSIDEAEAVRSQSPNPESISETSLQPELFWVAPLKRFIDSHAPGGLGRPVQILSGCSGTLAEASVFEALQLDASVVSASDTDASARAFMTENFQVQHLYDTMESQMASHKPCLTCKRSGPCFSEEPVLDMFVAGLPCQPFSLQRVKRFCQGSVKSHKSYDTCFGQFFEWLDFHNPSCGVFENVKGFGEAEDHQGSTSPLDRPGTVTVVPTFF</sequence>
<evidence type="ECO:0000256" key="1">
    <source>
        <dbReference type="ARBA" id="ARBA00022603"/>
    </source>
</evidence>
<protein>
    <submittedName>
        <fullName evidence="4">Uncharacterized protein</fullName>
    </submittedName>
</protein>
<evidence type="ECO:0000313" key="6">
    <source>
        <dbReference type="Proteomes" id="UP001152797"/>
    </source>
</evidence>
<dbReference type="InterPro" id="IPR001525">
    <property type="entry name" value="C5_MeTfrase"/>
</dbReference>
<reference evidence="4" key="1">
    <citation type="submission" date="2022-10" db="EMBL/GenBank/DDBJ databases">
        <authorList>
            <person name="Chen Y."/>
            <person name="Dougan E. K."/>
            <person name="Chan C."/>
            <person name="Rhodes N."/>
            <person name="Thang M."/>
        </authorList>
    </citation>
    <scope>NUCLEOTIDE SEQUENCE</scope>
</reference>
<accession>A0A9P1D5B0</accession>
<dbReference type="GO" id="GO:0008168">
    <property type="term" value="F:methyltransferase activity"/>
    <property type="evidence" value="ECO:0007669"/>
    <property type="project" value="UniProtKB-KW"/>
</dbReference>
<dbReference type="OrthoDB" id="419156at2759"/>
<name>A0A9P1D5B0_9DINO</name>
<dbReference type="EMBL" id="CAMXCT010003287">
    <property type="protein sequence ID" value="CAI4003539.1"/>
    <property type="molecule type" value="Genomic_DNA"/>
</dbReference>
<evidence type="ECO:0000256" key="3">
    <source>
        <dbReference type="ARBA" id="ARBA00022691"/>
    </source>
</evidence>
<keyword evidence="3" id="KW-0949">S-adenosyl-L-methionine</keyword>
<dbReference type="AlphaFoldDB" id="A0A9P1D5B0"/>
<keyword evidence="6" id="KW-1185">Reference proteome</keyword>
<dbReference type="InterPro" id="IPR018117">
    <property type="entry name" value="C5_DNA_meth_AS"/>
</dbReference>
<keyword evidence="1" id="KW-0489">Methyltransferase</keyword>
<dbReference type="PROSITE" id="PS00094">
    <property type="entry name" value="C5_MTASE_1"/>
    <property type="match status" value="1"/>
</dbReference>
<dbReference type="EMBL" id="CAMXCT020003287">
    <property type="protein sequence ID" value="CAL1156914.1"/>
    <property type="molecule type" value="Genomic_DNA"/>
</dbReference>
<evidence type="ECO:0000313" key="5">
    <source>
        <dbReference type="EMBL" id="CAL4790851.1"/>
    </source>
</evidence>